<protein>
    <submittedName>
        <fullName evidence="1">Branched-chain amino acid ABC transporter substrate-binding protein</fullName>
    </submittedName>
</protein>
<dbReference type="EMBL" id="CP113520">
    <property type="protein sequence ID" value="WAJ30713.1"/>
    <property type="molecule type" value="Genomic_DNA"/>
</dbReference>
<evidence type="ECO:0000313" key="1">
    <source>
        <dbReference type="EMBL" id="WAJ30713.1"/>
    </source>
</evidence>
<proteinExistence type="predicted"/>
<organism evidence="1 2">
    <name type="scientific">Antarcticirhabdus aurantiaca</name>
    <dbReference type="NCBI Taxonomy" id="2606717"/>
    <lineage>
        <taxon>Bacteria</taxon>
        <taxon>Pseudomonadati</taxon>
        <taxon>Pseudomonadota</taxon>
        <taxon>Alphaproteobacteria</taxon>
        <taxon>Hyphomicrobiales</taxon>
        <taxon>Aurantimonadaceae</taxon>
        <taxon>Antarcticirhabdus</taxon>
    </lineage>
</organism>
<gene>
    <name evidence="1" type="ORF">OXU80_11110</name>
</gene>
<evidence type="ECO:0000313" key="2">
    <source>
        <dbReference type="Proteomes" id="UP001163223"/>
    </source>
</evidence>
<accession>A0ACD4NV57</accession>
<dbReference type="Proteomes" id="UP001163223">
    <property type="component" value="Chromosome"/>
</dbReference>
<sequence length="365" mass="36752">MPVCFRTFAAPLVLVSVLGLAAVPARAQAPAPIGVAAPLTGPVALLGRQIVAGAQAASGGTPILSADTRCEAEGGAEAARQLRAGGARIVVGFLCAEALEAALPILGEAGIPTIAVGVRADRITDNRARSGALVWRLGPRSDAEAQALARAIRERWGAASFALVDDGGTESRALVDAVRAALESEGRAPAIAVTLRAGAANQSLLAGRLAASGARNVVIAAGPGDAAVLARDAAAAGTPFALIGSESLFDERAAGEAPELPAGTLAVAERGFYPSSDPAAPGADVDPSAAGYRRLATAAVEIANQALRDAGDTAELRDALAAGDFATILGPISFDEKGDSSLDHFGLYEWRDGRFQPTDAAEATR</sequence>
<name>A0ACD4NV57_9HYPH</name>
<keyword evidence="2" id="KW-1185">Reference proteome</keyword>
<reference evidence="1" key="1">
    <citation type="submission" date="2022-11" db="EMBL/GenBank/DDBJ databases">
        <title>beta-Carotene-producing bacterium, Jeongeuplla avenae sp. nov., alleviates the salt stress of Arabidopsis seedlings.</title>
        <authorList>
            <person name="Jiang L."/>
            <person name="Lee J."/>
        </authorList>
    </citation>
    <scope>NUCLEOTIDE SEQUENCE</scope>
    <source>
        <strain evidence="1">DY_R2A_6</strain>
    </source>
</reference>